<comment type="caution">
    <text evidence="2">The sequence shown here is derived from an EMBL/GenBank/DDBJ whole genome shotgun (WGS) entry which is preliminary data.</text>
</comment>
<protein>
    <submittedName>
        <fullName evidence="2">Uncharacterized protein</fullName>
    </submittedName>
</protein>
<evidence type="ECO:0000313" key="2">
    <source>
        <dbReference type="EMBL" id="KAK4317976.1"/>
    </source>
</evidence>
<evidence type="ECO:0000313" key="3">
    <source>
        <dbReference type="Proteomes" id="UP001292094"/>
    </source>
</evidence>
<feature type="region of interest" description="Disordered" evidence="1">
    <location>
        <begin position="12"/>
        <end position="43"/>
    </location>
</feature>
<proteinExistence type="predicted"/>
<dbReference type="Proteomes" id="UP001292094">
    <property type="component" value="Unassembled WGS sequence"/>
</dbReference>
<reference evidence="2" key="1">
    <citation type="submission" date="2023-11" db="EMBL/GenBank/DDBJ databases">
        <title>Genome assemblies of two species of porcelain crab, Petrolisthes cinctipes and Petrolisthes manimaculis (Anomura: Porcellanidae).</title>
        <authorList>
            <person name="Angst P."/>
        </authorList>
    </citation>
    <scope>NUCLEOTIDE SEQUENCE</scope>
    <source>
        <strain evidence="2">PB745_02</strain>
        <tissue evidence="2">Gill</tissue>
    </source>
</reference>
<evidence type="ECO:0000256" key="1">
    <source>
        <dbReference type="SAM" id="MobiDB-lite"/>
    </source>
</evidence>
<name>A0AAE1UEY2_9EUCA</name>
<keyword evidence="3" id="KW-1185">Reference proteome</keyword>
<accession>A0AAE1UEY2</accession>
<organism evidence="2 3">
    <name type="scientific">Petrolisthes manimaculis</name>
    <dbReference type="NCBI Taxonomy" id="1843537"/>
    <lineage>
        <taxon>Eukaryota</taxon>
        <taxon>Metazoa</taxon>
        <taxon>Ecdysozoa</taxon>
        <taxon>Arthropoda</taxon>
        <taxon>Crustacea</taxon>
        <taxon>Multicrustacea</taxon>
        <taxon>Malacostraca</taxon>
        <taxon>Eumalacostraca</taxon>
        <taxon>Eucarida</taxon>
        <taxon>Decapoda</taxon>
        <taxon>Pleocyemata</taxon>
        <taxon>Anomura</taxon>
        <taxon>Galatheoidea</taxon>
        <taxon>Porcellanidae</taxon>
        <taxon>Petrolisthes</taxon>
    </lineage>
</organism>
<gene>
    <name evidence="2" type="ORF">Pmani_011003</name>
</gene>
<sequence>MHPIILLTVKGGDRSDIAFPPHRQPTNPEPASLPRDDKRTGRQLLSPANSLVDSRCLVVTSMNDTDVDLQTGRVEDQQMFLLVEVSRGKEASPTTSLHHQNGSRSRPQVSVALALVVSGGVRLSAVLELSCTLDP</sequence>
<dbReference type="AlphaFoldDB" id="A0AAE1UEY2"/>
<dbReference type="EMBL" id="JAWZYT010000877">
    <property type="protein sequence ID" value="KAK4317976.1"/>
    <property type="molecule type" value="Genomic_DNA"/>
</dbReference>